<keyword evidence="2" id="KW-1185">Reference proteome</keyword>
<dbReference type="EMBL" id="LUGG01000005">
    <property type="protein sequence ID" value="OBZ74405.1"/>
    <property type="molecule type" value="Genomic_DNA"/>
</dbReference>
<accession>A0A1C7MBW9</accession>
<dbReference type="Proteomes" id="UP000092993">
    <property type="component" value="Unassembled WGS sequence"/>
</dbReference>
<gene>
    <name evidence="1" type="ORF">A0H81_05720</name>
</gene>
<organism evidence="1 2">
    <name type="scientific">Grifola frondosa</name>
    <name type="common">Maitake</name>
    <name type="synonym">Polyporus frondosus</name>
    <dbReference type="NCBI Taxonomy" id="5627"/>
    <lineage>
        <taxon>Eukaryota</taxon>
        <taxon>Fungi</taxon>
        <taxon>Dikarya</taxon>
        <taxon>Basidiomycota</taxon>
        <taxon>Agaricomycotina</taxon>
        <taxon>Agaricomycetes</taxon>
        <taxon>Polyporales</taxon>
        <taxon>Grifolaceae</taxon>
        <taxon>Grifola</taxon>
    </lineage>
</organism>
<proteinExistence type="predicted"/>
<reference evidence="1 2" key="1">
    <citation type="submission" date="2016-03" db="EMBL/GenBank/DDBJ databases">
        <title>Whole genome sequencing of Grifola frondosa 9006-11.</title>
        <authorList>
            <person name="Min B."/>
            <person name="Park H."/>
            <person name="Kim J.-G."/>
            <person name="Cho H."/>
            <person name="Oh Y.-L."/>
            <person name="Kong W.-S."/>
            <person name="Choi I.-G."/>
        </authorList>
    </citation>
    <scope>NUCLEOTIDE SEQUENCE [LARGE SCALE GENOMIC DNA]</scope>
    <source>
        <strain evidence="1 2">9006-11</strain>
    </source>
</reference>
<sequence>MFCFYQIIPEIIREFQPVESPQDISDILDSRFTDEDGAASNLERGGVIHECSRSDKLQPYIANKWKDWTSFVIETSDWNLELICLTKTLKRTECDYNPIFLDYFAIKMRSQLGMDDEDGFENFVSEGLRRRPKITLECVLDYILTPTVALERIFKHSHEGLSSSVMVPLHN</sequence>
<protein>
    <submittedName>
        <fullName evidence="1">Uncharacterized protein</fullName>
    </submittedName>
</protein>
<name>A0A1C7MBW9_GRIFR</name>
<evidence type="ECO:0000313" key="2">
    <source>
        <dbReference type="Proteomes" id="UP000092993"/>
    </source>
</evidence>
<dbReference type="AlphaFoldDB" id="A0A1C7MBW9"/>
<comment type="caution">
    <text evidence="1">The sequence shown here is derived from an EMBL/GenBank/DDBJ whole genome shotgun (WGS) entry which is preliminary data.</text>
</comment>
<evidence type="ECO:0000313" key="1">
    <source>
        <dbReference type="EMBL" id="OBZ74405.1"/>
    </source>
</evidence>